<dbReference type="GO" id="GO:0016020">
    <property type="term" value="C:membrane"/>
    <property type="evidence" value="ECO:0007669"/>
    <property type="project" value="UniProtKB-SubCell"/>
</dbReference>
<comment type="caution">
    <text evidence="11">The sequence shown here is derived from an EMBL/GenBank/DDBJ whole genome shotgun (WGS) entry which is preliminary data.</text>
</comment>
<evidence type="ECO:0000256" key="6">
    <source>
        <dbReference type="ARBA" id="ARBA00023136"/>
    </source>
</evidence>
<evidence type="ECO:0000256" key="4">
    <source>
        <dbReference type="ARBA" id="ARBA00022692"/>
    </source>
</evidence>
<evidence type="ECO:0000259" key="10">
    <source>
        <dbReference type="PROSITE" id="PS50850"/>
    </source>
</evidence>
<reference evidence="11 12" key="1">
    <citation type="submission" date="2016-07" db="EMBL/GenBank/DDBJ databases">
        <title>Pervasive Adenine N6-methylation of Active Genes in Fungi.</title>
        <authorList>
            <consortium name="DOE Joint Genome Institute"/>
            <person name="Mondo S.J."/>
            <person name="Dannebaum R.O."/>
            <person name="Kuo R.C."/>
            <person name="Labutti K."/>
            <person name="Haridas S."/>
            <person name="Kuo A."/>
            <person name="Salamov A."/>
            <person name="Ahrendt S.R."/>
            <person name="Lipzen A."/>
            <person name="Sullivan W."/>
            <person name="Andreopoulos W.B."/>
            <person name="Clum A."/>
            <person name="Lindquist E."/>
            <person name="Daum C."/>
            <person name="Ramamoorthy G.K."/>
            <person name="Gryganskyi A."/>
            <person name="Culley D."/>
            <person name="Magnuson J.K."/>
            <person name="James T.Y."/>
            <person name="O'Malley M.A."/>
            <person name="Stajich J.E."/>
            <person name="Spatafora J.W."/>
            <person name="Visel A."/>
            <person name="Grigoriev I.V."/>
        </authorList>
    </citation>
    <scope>NUCLEOTIDE SEQUENCE [LARGE SCALE GENOMIC DNA]</scope>
    <source>
        <strain evidence="11 12">62-1032</strain>
    </source>
</reference>
<keyword evidence="12" id="KW-1185">Reference proteome</keyword>
<evidence type="ECO:0000256" key="1">
    <source>
        <dbReference type="ARBA" id="ARBA00004141"/>
    </source>
</evidence>
<feature type="transmembrane region" description="Helical" evidence="9">
    <location>
        <begin position="521"/>
        <end position="540"/>
    </location>
</feature>
<feature type="transmembrane region" description="Helical" evidence="9">
    <location>
        <begin position="203"/>
        <end position="220"/>
    </location>
</feature>
<dbReference type="AlphaFoldDB" id="A0A1Y2EXG5"/>
<dbReference type="InParanoid" id="A0A1Y2EXG5"/>
<keyword evidence="3 8" id="KW-0813">Transport</keyword>
<keyword evidence="5 9" id="KW-1133">Transmembrane helix</keyword>
<gene>
    <name evidence="11" type="ORF">BCR35DRAFT_305912</name>
</gene>
<organism evidence="11 12">
    <name type="scientific">Leucosporidium creatinivorum</name>
    <dbReference type="NCBI Taxonomy" id="106004"/>
    <lineage>
        <taxon>Eukaryota</taxon>
        <taxon>Fungi</taxon>
        <taxon>Dikarya</taxon>
        <taxon>Basidiomycota</taxon>
        <taxon>Pucciniomycotina</taxon>
        <taxon>Microbotryomycetes</taxon>
        <taxon>Leucosporidiales</taxon>
        <taxon>Leucosporidium</taxon>
    </lineage>
</organism>
<dbReference type="InterPro" id="IPR020846">
    <property type="entry name" value="MFS_dom"/>
</dbReference>
<feature type="transmembrane region" description="Helical" evidence="9">
    <location>
        <begin position="552"/>
        <end position="571"/>
    </location>
</feature>
<name>A0A1Y2EXG5_9BASI</name>
<feature type="transmembrane region" description="Helical" evidence="9">
    <location>
        <begin position="387"/>
        <end position="410"/>
    </location>
</feature>
<feature type="transmembrane region" description="Helical" evidence="9">
    <location>
        <begin position="262"/>
        <end position="285"/>
    </location>
</feature>
<dbReference type="InterPro" id="IPR050814">
    <property type="entry name" value="Myo-inositol_Transporter"/>
</dbReference>
<feature type="transmembrane region" description="Helical" evidence="9">
    <location>
        <begin position="481"/>
        <end position="500"/>
    </location>
</feature>
<accession>A0A1Y2EXG5</accession>
<evidence type="ECO:0000256" key="5">
    <source>
        <dbReference type="ARBA" id="ARBA00022989"/>
    </source>
</evidence>
<feature type="transmembrane region" description="Helical" evidence="9">
    <location>
        <begin position="422"/>
        <end position="446"/>
    </location>
</feature>
<feature type="transmembrane region" description="Helical" evidence="9">
    <location>
        <begin position="171"/>
        <end position="191"/>
    </location>
</feature>
<proteinExistence type="inferred from homology"/>
<dbReference type="InterPro" id="IPR003663">
    <property type="entry name" value="Sugar/inositol_transpt"/>
</dbReference>
<dbReference type="PROSITE" id="PS50850">
    <property type="entry name" value="MFS"/>
    <property type="match status" value="1"/>
</dbReference>
<protein>
    <submittedName>
        <fullName evidence="11">Hexose transport-related protein</fullName>
    </submittedName>
</protein>
<dbReference type="FunFam" id="1.20.1250.20:FF:000100">
    <property type="entry name" value="MFS sugar transporter, putative"/>
    <property type="match status" value="1"/>
</dbReference>
<dbReference type="GO" id="GO:0015798">
    <property type="term" value="P:myo-inositol transport"/>
    <property type="evidence" value="ECO:0007669"/>
    <property type="project" value="UniProtKB-ARBA"/>
</dbReference>
<dbReference type="Proteomes" id="UP000193467">
    <property type="component" value="Unassembled WGS sequence"/>
</dbReference>
<dbReference type="PANTHER" id="PTHR48020:SF25">
    <property type="entry name" value="SUGAR TRANSPORTER, PUTATIVE (AFU_ORTHOLOGUE AFUA_7G05830)-RELATED"/>
    <property type="match status" value="1"/>
</dbReference>
<keyword evidence="6 9" id="KW-0472">Membrane</keyword>
<dbReference type="SUPFAM" id="SSF103473">
    <property type="entry name" value="MFS general substrate transporter"/>
    <property type="match status" value="1"/>
</dbReference>
<evidence type="ECO:0000256" key="9">
    <source>
        <dbReference type="SAM" id="Phobius"/>
    </source>
</evidence>
<dbReference type="PANTHER" id="PTHR48020">
    <property type="entry name" value="PROTON MYO-INOSITOL COTRANSPORTER"/>
    <property type="match status" value="1"/>
</dbReference>
<evidence type="ECO:0000256" key="7">
    <source>
        <dbReference type="ARBA" id="ARBA00049119"/>
    </source>
</evidence>
<feature type="transmembrane region" description="Helical" evidence="9">
    <location>
        <begin position="226"/>
        <end position="250"/>
    </location>
</feature>
<dbReference type="OrthoDB" id="5290825at2759"/>
<dbReference type="EMBL" id="MCGR01000035">
    <property type="protein sequence ID" value="ORY76260.1"/>
    <property type="molecule type" value="Genomic_DNA"/>
</dbReference>
<dbReference type="GO" id="GO:0015791">
    <property type="term" value="P:polyol transmembrane transport"/>
    <property type="evidence" value="ECO:0007669"/>
    <property type="project" value="UniProtKB-ARBA"/>
</dbReference>
<evidence type="ECO:0000256" key="8">
    <source>
        <dbReference type="RuleBase" id="RU003346"/>
    </source>
</evidence>
<sequence>MSEPKSNYPVKPTIAGYKEKELQNKIKGTTEHSEHAGKLNLGQDNINAKLENPLAGISHERLGEMGRAFANEKGLSEHADLFAKGAVLAQDPLNFETLDFLDEEELRVLRREVTHKWDHPKQLYFLVVCCSMAAAVQGMDESVTNGANLFWAPQFGLDTTAGAANASQNEWLLGLVNGAPYLACCVVGCWLTAPLNGALGRRGAIFVTALLSALTCIWSACTNSWGHLFAARFVLGLGIGPKSATVPVYAAETAPPMIRGALVMQWQVWTAFGIMLGTVSSLAFYKVPDPTNAAITGLNWRLMLGSACLPAFFVMAQVYFCPESARWLIGKGRYNKAFEAFCRLRHSKIQAARDLFMVNALLEEEANISTGRSAIVEMFAVARNRRAVYASGIVMFMQQFCGINVIAYYSSTVFRQAGFDEISALGATLGFGALNWLFAAPAVWTIDTFGRRTLLLTTFPIMAFFLLLTGFAFWIPETSKARIAVVCLGIYGHCMAYSPGEGPVPFTYSAEAFPLYIRETGMSYATAVCWGFNFIVALTFPRLLGAFKPQGAFGWYAAWCIAGWFLVLLFLPETKALSLEELDQVFSVPTHHHATYQLRQVPYWFGKYILRKNMGPQEQLYHWENGSEAHVEAPKRELV</sequence>
<dbReference type="NCBIfam" id="TIGR00879">
    <property type="entry name" value="SP"/>
    <property type="match status" value="1"/>
</dbReference>
<dbReference type="InterPro" id="IPR005828">
    <property type="entry name" value="MFS_sugar_transport-like"/>
</dbReference>
<feature type="transmembrane region" description="Helical" evidence="9">
    <location>
        <begin position="453"/>
        <end position="475"/>
    </location>
</feature>
<evidence type="ECO:0000256" key="3">
    <source>
        <dbReference type="ARBA" id="ARBA00022448"/>
    </source>
</evidence>
<evidence type="ECO:0000256" key="2">
    <source>
        <dbReference type="ARBA" id="ARBA00010992"/>
    </source>
</evidence>
<comment type="subcellular location">
    <subcellularLocation>
        <location evidence="1">Membrane</location>
        <topology evidence="1">Multi-pass membrane protein</topology>
    </subcellularLocation>
</comment>
<evidence type="ECO:0000313" key="11">
    <source>
        <dbReference type="EMBL" id="ORY76260.1"/>
    </source>
</evidence>
<feature type="domain" description="Major facilitator superfamily (MFS) profile" evidence="10">
    <location>
        <begin position="126"/>
        <end position="575"/>
    </location>
</feature>
<keyword evidence="4 9" id="KW-0812">Transmembrane</keyword>
<dbReference type="GO" id="GO:0022857">
    <property type="term" value="F:transmembrane transporter activity"/>
    <property type="evidence" value="ECO:0007669"/>
    <property type="project" value="InterPro"/>
</dbReference>
<evidence type="ECO:0000313" key="12">
    <source>
        <dbReference type="Proteomes" id="UP000193467"/>
    </source>
</evidence>
<comment type="similarity">
    <text evidence="2 8">Belongs to the major facilitator superfamily. Sugar transporter (TC 2.A.1.1) family.</text>
</comment>
<dbReference type="Gene3D" id="1.20.1250.20">
    <property type="entry name" value="MFS general substrate transporter like domains"/>
    <property type="match status" value="1"/>
</dbReference>
<dbReference type="InterPro" id="IPR036259">
    <property type="entry name" value="MFS_trans_sf"/>
</dbReference>
<feature type="transmembrane region" description="Helical" evidence="9">
    <location>
        <begin position="300"/>
        <end position="321"/>
    </location>
</feature>
<dbReference type="PRINTS" id="PR00171">
    <property type="entry name" value="SUGRTRNSPORT"/>
</dbReference>
<comment type="catalytic activity">
    <reaction evidence="7">
        <text>myo-inositol(out) + H(+)(out) = myo-inositol(in) + H(+)(in)</text>
        <dbReference type="Rhea" id="RHEA:60364"/>
        <dbReference type="ChEBI" id="CHEBI:15378"/>
        <dbReference type="ChEBI" id="CHEBI:17268"/>
    </reaction>
</comment>
<dbReference type="Pfam" id="PF00083">
    <property type="entry name" value="Sugar_tr"/>
    <property type="match status" value="1"/>
</dbReference>